<dbReference type="AlphaFoldDB" id="A0A6G7VC46"/>
<accession>A0A6G7VC46</accession>
<protein>
    <submittedName>
        <fullName evidence="1">Alkaline phosphatase family protein</fullName>
    </submittedName>
</protein>
<dbReference type="SUPFAM" id="SSF53649">
    <property type="entry name" value="Alkaline phosphatase-like"/>
    <property type="match status" value="1"/>
</dbReference>
<reference evidence="2" key="1">
    <citation type="submission" date="2020-01" db="EMBL/GenBank/DDBJ databases">
        <title>Caldichromatium gen. nov., sp. nov., a thermophilic purple sulfur bacterium member of the family Chromatiaceae isolated from Nakabusa hot spring, Japan.</title>
        <authorList>
            <person name="Saini M.K."/>
            <person name="Hanada S."/>
            <person name="Tank M."/>
        </authorList>
    </citation>
    <scope>NUCLEOTIDE SEQUENCE [LARGE SCALE GENOMIC DNA]</scope>
    <source>
        <strain evidence="2">No.7</strain>
    </source>
</reference>
<name>A0A6G7VC46_9GAMM</name>
<dbReference type="InterPro" id="IPR002591">
    <property type="entry name" value="Phosphodiest/P_Trfase"/>
</dbReference>
<dbReference type="Proteomes" id="UP000502699">
    <property type="component" value="Chromosome"/>
</dbReference>
<dbReference type="Gene3D" id="3.40.720.10">
    <property type="entry name" value="Alkaline Phosphatase, subunit A"/>
    <property type="match status" value="1"/>
</dbReference>
<gene>
    <name evidence="1" type="ORF">GWK36_05245</name>
</gene>
<dbReference type="Pfam" id="PF01663">
    <property type="entry name" value="Phosphodiest"/>
    <property type="match status" value="1"/>
</dbReference>
<dbReference type="KEGG" id="cjap:GWK36_05245"/>
<dbReference type="InterPro" id="IPR017850">
    <property type="entry name" value="Alkaline_phosphatase_core_sf"/>
</dbReference>
<dbReference type="RefSeq" id="WP_166270247.1">
    <property type="nucleotide sequence ID" value="NZ_CP048029.1"/>
</dbReference>
<organism evidence="1 2">
    <name type="scientific">Caldichromatium japonicum</name>
    <dbReference type="NCBI Taxonomy" id="2699430"/>
    <lineage>
        <taxon>Bacteria</taxon>
        <taxon>Pseudomonadati</taxon>
        <taxon>Pseudomonadota</taxon>
        <taxon>Gammaproteobacteria</taxon>
        <taxon>Chromatiales</taxon>
        <taxon>Chromatiaceae</taxon>
        <taxon>Caldichromatium</taxon>
    </lineage>
</organism>
<evidence type="ECO:0000313" key="1">
    <source>
        <dbReference type="EMBL" id="QIK37480.1"/>
    </source>
</evidence>
<sequence>MNDLPKPDYTGQGLLNLMSSLIEARGWVSAHPPLAGLDLEDLKRVTNLILLVIDGLGDAWLARHAPDGILSRARIGAISSVFPPTTTSAIATVLTGCSPLEHGLTGWFTYFAELGAVLAVLPGRPRYGGVSYRRAGIDPQRLLGLPSLFDRIQTRGIALAPGWIADSDFNRALIGCGEVYGFDSLEEMFNRTLRLIRPRRRWGRWRISQERRYLYLYWPRLDAIGHEQGIESAAAQVHLAEIEQALEGFLSAAKDTDTVLVVTADHGQIDVEPQAVIDLADHPALAECLVLPLCGEPRAAWAYVRAGAQQRLESYCRDRLDGIIEPAPSHELIAEGYLGPGPAHPRIWERVGDYCLLPREGYIIRHTLPLEERLVQIGVHGGLSTAELWVPLCAFWL</sequence>
<dbReference type="EMBL" id="CP048029">
    <property type="protein sequence ID" value="QIK37480.1"/>
    <property type="molecule type" value="Genomic_DNA"/>
</dbReference>
<evidence type="ECO:0000313" key="2">
    <source>
        <dbReference type="Proteomes" id="UP000502699"/>
    </source>
</evidence>
<proteinExistence type="predicted"/>
<keyword evidence="2" id="KW-1185">Reference proteome</keyword>